<protein>
    <submittedName>
        <fullName evidence="2">Uncharacterized protein</fullName>
    </submittedName>
</protein>
<feature type="non-terminal residue" evidence="2">
    <location>
        <position position="77"/>
    </location>
</feature>
<organism evidence="2 3">
    <name type="scientific">Catenaria anguillulae PL171</name>
    <dbReference type="NCBI Taxonomy" id="765915"/>
    <lineage>
        <taxon>Eukaryota</taxon>
        <taxon>Fungi</taxon>
        <taxon>Fungi incertae sedis</taxon>
        <taxon>Blastocladiomycota</taxon>
        <taxon>Blastocladiomycetes</taxon>
        <taxon>Blastocladiales</taxon>
        <taxon>Catenariaceae</taxon>
        <taxon>Catenaria</taxon>
    </lineage>
</organism>
<gene>
    <name evidence="2" type="ORF">BCR44DRAFT_1441195</name>
</gene>
<evidence type="ECO:0000256" key="1">
    <source>
        <dbReference type="SAM" id="MobiDB-lite"/>
    </source>
</evidence>
<dbReference type="EMBL" id="MCFL01000052">
    <property type="protein sequence ID" value="ORZ32000.1"/>
    <property type="molecule type" value="Genomic_DNA"/>
</dbReference>
<accession>A0A1Y2HBQ0</accession>
<dbReference type="Proteomes" id="UP000193411">
    <property type="component" value="Unassembled WGS sequence"/>
</dbReference>
<feature type="region of interest" description="Disordered" evidence="1">
    <location>
        <begin position="35"/>
        <end position="77"/>
    </location>
</feature>
<sequence>MHFSQPLAMLPSRRNLHFAARLSLLVHRLLQAASSHRPNAVGHRHRPGLPAYPPAHAPSSMARPSRVAQDEGFSLPT</sequence>
<comment type="caution">
    <text evidence="2">The sequence shown here is derived from an EMBL/GenBank/DDBJ whole genome shotgun (WGS) entry which is preliminary data.</text>
</comment>
<name>A0A1Y2HBQ0_9FUNG</name>
<evidence type="ECO:0000313" key="2">
    <source>
        <dbReference type="EMBL" id="ORZ32000.1"/>
    </source>
</evidence>
<evidence type="ECO:0000313" key="3">
    <source>
        <dbReference type="Proteomes" id="UP000193411"/>
    </source>
</evidence>
<proteinExistence type="predicted"/>
<dbReference type="AlphaFoldDB" id="A0A1Y2HBQ0"/>
<reference evidence="2 3" key="1">
    <citation type="submission" date="2016-07" db="EMBL/GenBank/DDBJ databases">
        <title>Pervasive Adenine N6-methylation of Active Genes in Fungi.</title>
        <authorList>
            <consortium name="DOE Joint Genome Institute"/>
            <person name="Mondo S.J."/>
            <person name="Dannebaum R.O."/>
            <person name="Kuo R.C."/>
            <person name="Labutti K."/>
            <person name="Haridas S."/>
            <person name="Kuo A."/>
            <person name="Salamov A."/>
            <person name="Ahrendt S.R."/>
            <person name="Lipzen A."/>
            <person name="Sullivan W."/>
            <person name="Andreopoulos W.B."/>
            <person name="Clum A."/>
            <person name="Lindquist E."/>
            <person name="Daum C."/>
            <person name="Ramamoorthy G.K."/>
            <person name="Gryganskyi A."/>
            <person name="Culley D."/>
            <person name="Magnuson J.K."/>
            <person name="James T.Y."/>
            <person name="O'Malley M.A."/>
            <person name="Stajich J.E."/>
            <person name="Spatafora J.W."/>
            <person name="Visel A."/>
            <person name="Grigoriev I.V."/>
        </authorList>
    </citation>
    <scope>NUCLEOTIDE SEQUENCE [LARGE SCALE GENOMIC DNA]</scope>
    <source>
        <strain evidence="2 3">PL171</strain>
    </source>
</reference>
<keyword evidence="3" id="KW-1185">Reference proteome</keyword>